<dbReference type="EMBL" id="NHOA01000129">
    <property type="protein sequence ID" value="PHQ38005.1"/>
    <property type="molecule type" value="Genomic_DNA"/>
</dbReference>
<evidence type="ECO:0000259" key="1">
    <source>
        <dbReference type="Pfam" id="PF05161"/>
    </source>
</evidence>
<evidence type="ECO:0000313" key="3">
    <source>
        <dbReference type="Proteomes" id="UP000222824"/>
    </source>
</evidence>
<dbReference type="Proteomes" id="UP000222824">
    <property type="component" value="Unassembled WGS sequence"/>
</dbReference>
<organism evidence="2 3">
    <name type="scientific">Halorubrum persicum</name>
    <dbReference type="NCBI Taxonomy" id="1383844"/>
    <lineage>
        <taxon>Archaea</taxon>
        <taxon>Methanobacteriati</taxon>
        <taxon>Methanobacteriota</taxon>
        <taxon>Stenosarchaea group</taxon>
        <taxon>Halobacteria</taxon>
        <taxon>Halobacteriales</taxon>
        <taxon>Haloferacaceae</taxon>
        <taxon>Halorubrum</taxon>
    </lineage>
</organism>
<proteinExistence type="predicted"/>
<dbReference type="Gene3D" id="3.40.1480.10">
    <property type="entry name" value="MOFRL domain"/>
    <property type="match status" value="1"/>
</dbReference>
<dbReference type="InterPro" id="IPR039760">
    <property type="entry name" value="MOFRL_protein"/>
</dbReference>
<keyword evidence="2" id="KW-0808">Transferase</keyword>
<dbReference type="SUPFAM" id="SSF82544">
    <property type="entry name" value="GckA/TtuD-like"/>
    <property type="match status" value="1"/>
</dbReference>
<comment type="caution">
    <text evidence="2">The sequence shown here is derived from an EMBL/GenBank/DDBJ whole genome shotgun (WGS) entry which is preliminary data.</text>
</comment>
<dbReference type="GO" id="GO:0005737">
    <property type="term" value="C:cytoplasm"/>
    <property type="evidence" value="ECO:0007669"/>
    <property type="project" value="TreeGrafter"/>
</dbReference>
<dbReference type="PANTHER" id="PTHR12227:SF0">
    <property type="entry name" value="GLYCERATE KINASE"/>
    <property type="match status" value="1"/>
</dbReference>
<keyword evidence="2" id="KW-0418">Kinase</keyword>
<dbReference type="GO" id="GO:0008887">
    <property type="term" value="F:glycerate kinase activity"/>
    <property type="evidence" value="ECO:0007669"/>
    <property type="project" value="InterPro"/>
</dbReference>
<gene>
    <name evidence="2" type="ORF">DJ69_13795</name>
</gene>
<accession>A0A2G1WGD1</accession>
<dbReference type="InterPro" id="IPR037035">
    <property type="entry name" value="GK-like_C_sf"/>
</dbReference>
<feature type="domain" description="MOFRL" evidence="1">
    <location>
        <begin position="19"/>
        <end position="83"/>
    </location>
</feature>
<feature type="non-terminal residue" evidence="2">
    <location>
        <position position="1"/>
    </location>
</feature>
<keyword evidence="3" id="KW-1185">Reference proteome</keyword>
<dbReference type="RefSeq" id="WP_275539529.1">
    <property type="nucleotide sequence ID" value="NZ_NHOA01000129.1"/>
</dbReference>
<dbReference type="InterPro" id="IPR007835">
    <property type="entry name" value="MOFRL"/>
</dbReference>
<name>A0A2G1WGD1_9EURY</name>
<dbReference type="PANTHER" id="PTHR12227">
    <property type="entry name" value="GLYCERATE KINASE"/>
    <property type="match status" value="1"/>
</dbReference>
<evidence type="ECO:0000313" key="2">
    <source>
        <dbReference type="EMBL" id="PHQ38005.1"/>
    </source>
</evidence>
<dbReference type="AlphaFoldDB" id="A0A2G1WGD1"/>
<reference evidence="2 3" key="1">
    <citation type="journal article" date="2014" name="Front. Microbiol.">
        <title>Population and genomic analysis of the genus Halorubrum.</title>
        <authorList>
            <person name="Fullmer M.S."/>
            <person name="Soucy S.M."/>
            <person name="Swithers K.S."/>
            <person name="Makkay A.M."/>
            <person name="Wheeler R."/>
            <person name="Ventosa A."/>
            <person name="Gogarten J.P."/>
            <person name="Papke R.T."/>
        </authorList>
    </citation>
    <scope>NUCLEOTIDE SEQUENCE [LARGE SCALE GENOMIC DNA]</scope>
    <source>
        <strain evidence="2 3">C49</strain>
    </source>
</reference>
<dbReference type="Pfam" id="PF05161">
    <property type="entry name" value="MOFRL"/>
    <property type="match status" value="1"/>
</dbReference>
<protein>
    <submittedName>
        <fullName evidence="2">Glycerate kinase</fullName>
    </submittedName>
</protein>
<sequence>ALAEGPLADGERADNGSGSRVVVASVDTDGLDGPTDAAGGVADAATLDPDAARDALARHDVSPLLDDADALLRTGPTGTNVNDLRAVVVENRDDG</sequence>